<name>A0A1I4CK07_9PROT</name>
<evidence type="ECO:0000256" key="2">
    <source>
        <dbReference type="ARBA" id="ARBA00022679"/>
    </source>
</evidence>
<dbReference type="InterPro" id="IPR003136">
    <property type="entry name" value="Cytidylate_kin"/>
</dbReference>
<dbReference type="InterPro" id="IPR027417">
    <property type="entry name" value="P-loop_NTPase"/>
</dbReference>
<dbReference type="PANTHER" id="PTHR21299:SF2">
    <property type="entry name" value="CYTIDYLATE KINASE"/>
    <property type="match status" value="1"/>
</dbReference>
<sequence length="232" mass="25952">MKQLIMCRLDEVPVIAIDGPSASGKGTIAQLVAKELEFHYLDSGALYRLVALKALQIGAAVSEENKLAEIAANLDVAFKDEQIFLDNMPVTDEIRTEECGLMASRLASYPLVRKFLVMRQRAFRQPPGLVADGRDMGSVIFPDALLKVFLTASAEMRAQRRYKQLIEKGMSANIHELQRDIQKRDQRDSNRGVAPLQQNADARLLDTTSLSILQAQNSVLEWYRECCASKRV</sequence>
<keyword evidence="8" id="KW-0963">Cytoplasm</keyword>
<keyword evidence="5 8" id="KW-0067">ATP-binding</keyword>
<evidence type="ECO:0000256" key="8">
    <source>
        <dbReference type="HAMAP-Rule" id="MF_00238"/>
    </source>
</evidence>
<dbReference type="SUPFAM" id="SSF52540">
    <property type="entry name" value="P-loop containing nucleoside triphosphate hydrolases"/>
    <property type="match status" value="1"/>
</dbReference>
<feature type="binding site" evidence="8">
    <location>
        <begin position="19"/>
        <end position="27"/>
    </location>
    <ligand>
        <name>ATP</name>
        <dbReference type="ChEBI" id="CHEBI:30616"/>
    </ligand>
</feature>
<dbReference type="GO" id="GO:0005829">
    <property type="term" value="C:cytosol"/>
    <property type="evidence" value="ECO:0007669"/>
    <property type="project" value="TreeGrafter"/>
</dbReference>
<comment type="catalytic activity">
    <reaction evidence="6 8">
        <text>dCMP + ATP = dCDP + ADP</text>
        <dbReference type="Rhea" id="RHEA:25094"/>
        <dbReference type="ChEBI" id="CHEBI:30616"/>
        <dbReference type="ChEBI" id="CHEBI:57566"/>
        <dbReference type="ChEBI" id="CHEBI:58593"/>
        <dbReference type="ChEBI" id="CHEBI:456216"/>
        <dbReference type="EC" id="2.7.4.25"/>
    </reaction>
</comment>
<keyword evidence="4 8" id="KW-0418">Kinase</keyword>
<dbReference type="Gene3D" id="3.40.50.300">
    <property type="entry name" value="P-loop containing nucleotide triphosphate hydrolases"/>
    <property type="match status" value="1"/>
</dbReference>
<dbReference type="STRING" id="52441.SAMN05216302_101619"/>
<dbReference type="PANTHER" id="PTHR21299">
    <property type="entry name" value="CYTIDYLATE KINASE/PANTOATE-BETA-ALANINE LIGASE"/>
    <property type="match status" value="1"/>
</dbReference>
<dbReference type="HAMAP" id="MF_00238">
    <property type="entry name" value="Cytidyl_kinase_type1"/>
    <property type="match status" value="1"/>
</dbReference>
<dbReference type="EMBL" id="FOSP01000016">
    <property type="protein sequence ID" value="SFK80960.1"/>
    <property type="molecule type" value="Genomic_DNA"/>
</dbReference>
<dbReference type="EC" id="2.7.4.25" evidence="8"/>
<evidence type="ECO:0000256" key="5">
    <source>
        <dbReference type="ARBA" id="ARBA00022840"/>
    </source>
</evidence>
<evidence type="ECO:0000256" key="3">
    <source>
        <dbReference type="ARBA" id="ARBA00022741"/>
    </source>
</evidence>
<evidence type="ECO:0000259" key="9">
    <source>
        <dbReference type="Pfam" id="PF02224"/>
    </source>
</evidence>
<accession>A0A1I4CK07</accession>
<dbReference type="AlphaFoldDB" id="A0A1I4CK07"/>
<dbReference type="GO" id="GO:0036431">
    <property type="term" value="F:dCMP kinase activity"/>
    <property type="evidence" value="ECO:0007669"/>
    <property type="project" value="InterPro"/>
</dbReference>
<dbReference type="CDD" id="cd02020">
    <property type="entry name" value="CMPK"/>
    <property type="match status" value="1"/>
</dbReference>
<evidence type="ECO:0000256" key="6">
    <source>
        <dbReference type="ARBA" id="ARBA00047615"/>
    </source>
</evidence>
<gene>
    <name evidence="8" type="primary">cmk</name>
    <name evidence="10" type="ORF">SAMN05216302_101619</name>
</gene>
<protein>
    <recommendedName>
        <fullName evidence="8">Cytidylate kinase</fullName>
        <shortName evidence="8">CK</shortName>
        <ecNumber evidence="8">2.7.4.25</ecNumber>
    </recommendedName>
    <alternativeName>
        <fullName evidence="8">Cytidine monophosphate kinase</fullName>
        <shortName evidence="8">CMP kinase</shortName>
    </alternativeName>
</protein>
<dbReference type="Proteomes" id="UP000199533">
    <property type="component" value="Unassembled WGS sequence"/>
</dbReference>
<organism evidence="10 11">
    <name type="scientific">Nitrosomonas aestuarii</name>
    <dbReference type="NCBI Taxonomy" id="52441"/>
    <lineage>
        <taxon>Bacteria</taxon>
        <taxon>Pseudomonadati</taxon>
        <taxon>Pseudomonadota</taxon>
        <taxon>Betaproteobacteria</taxon>
        <taxon>Nitrosomonadales</taxon>
        <taxon>Nitrosomonadaceae</taxon>
        <taxon>Nitrosomonas</taxon>
    </lineage>
</organism>
<evidence type="ECO:0000256" key="7">
    <source>
        <dbReference type="ARBA" id="ARBA00048478"/>
    </source>
</evidence>
<keyword evidence="2 8" id="KW-0808">Transferase</keyword>
<dbReference type="GO" id="GO:0006220">
    <property type="term" value="P:pyrimidine nucleotide metabolic process"/>
    <property type="evidence" value="ECO:0007669"/>
    <property type="project" value="UniProtKB-UniRule"/>
</dbReference>
<dbReference type="InterPro" id="IPR011994">
    <property type="entry name" value="Cytidylate_kinase_dom"/>
</dbReference>
<comment type="subcellular location">
    <subcellularLocation>
        <location evidence="8">Cytoplasm</location>
    </subcellularLocation>
</comment>
<dbReference type="GO" id="GO:0015949">
    <property type="term" value="P:nucleobase-containing small molecule interconversion"/>
    <property type="evidence" value="ECO:0007669"/>
    <property type="project" value="TreeGrafter"/>
</dbReference>
<comment type="catalytic activity">
    <reaction evidence="7 8">
        <text>CMP + ATP = CDP + ADP</text>
        <dbReference type="Rhea" id="RHEA:11600"/>
        <dbReference type="ChEBI" id="CHEBI:30616"/>
        <dbReference type="ChEBI" id="CHEBI:58069"/>
        <dbReference type="ChEBI" id="CHEBI:60377"/>
        <dbReference type="ChEBI" id="CHEBI:456216"/>
        <dbReference type="EC" id="2.7.4.25"/>
    </reaction>
</comment>
<comment type="similarity">
    <text evidence="1 8">Belongs to the cytidylate kinase family. Type 1 subfamily.</text>
</comment>
<feature type="domain" description="Cytidylate kinase" evidence="9">
    <location>
        <begin position="15"/>
        <end position="223"/>
    </location>
</feature>
<keyword evidence="11" id="KW-1185">Reference proteome</keyword>
<keyword evidence="3 8" id="KW-0547">Nucleotide-binding</keyword>
<dbReference type="GO" id="GO:0036430">
    <property type="term" value="F:CMP kinase activity"/>
    <property type="evidence" value="ECO:0007669"/>
    <property type="project" value="RHEA"/>
</dbReference>
<evidence type="ECO:0000313" key="11">
    <source>
        <dbReference type="Proteomes" id="UP000199533"/>
    </source>
</evidence>
<evidence type="ECO:0000313" key="10">
    <source>
        <dbReference type="EMBL" id="SFK80960.1"/>
    </source>
</evidence>
<dbReference type="Pfam" id="PF02224">
    <property type="entry name" value="Cytidylate_kin"/>
    <property type="match status" value="1"/>
</dbReference>
<proteinExistence type="inferred from homology"/>
<dbReference type="GO" id="GO:0005524">
    <property type="term" value="F:ATP binding"/>
    <property type="evidence" value="ECO:0007669"/>
    <property type="project" value="UniProtKB-UniRule"/>
</dbReference>
<reference evidence="11" key="1">
    <citation type="submission" date="2016-10" db="EMBL/GenBank/DDBJ databases">
        <authorList>
            <person name="Varghese N."/>
            <person name="Submissions S."/>
        </authorList>
    </citation>
    <scope>NUCLEOTIDE SEQUENCE [LARGE SCALE GENOMIC DNA]</scope>
    <source>
        <strain evidence="11">Nm69</strain>
    </source>
</reference>
<evidence type="ECO:0000256" key="4">
    <source>
        <dbReference type="ARBA" id="ARBA00022777"/>
    </source>
</evidence>
<evidence type="ECO:0000256" key="1">
    <source>
        <dbReference type="ARBA" id="ARBA00009427"/>
    </source>
</evidence>
<dbReference type="NCBIfam" id="TIGR00017">
    <property type="entry name" value="cmk"/>
    <property type="match status" value="1"/>
</dbReference>
<dbReference type="CDD" id="cd02019">
    <property type="entry name" value="NK"/>
    <property type="match status" value="1"/>
</dbReference>